<protein>
    <submittedName>
        <fullName evidence="1">Uncharacterized protein</fullName>
    </submittedName>
</protein>
<evidence type="ECO:0000313" key="1">
    <source>
        <dbReference type="EMBL" id="KAK5998498.1"/>
    </source>
</evidence>
<dbReference type="Proteomes" id="UP001338125">
    <property type="component" value="Unassembled WGS sequence"/>
</dbReference>
<dbReference type="EMBL" id="JAVFKD010000001">
    <property type="protein sequence ID" value="KAK5998498.1"/>
    <property type="molecule type" value="Genomic_DNA"/>
</dbReference>
<reference evidence="1 2" key="1">
    <citation type="submission" date="2024-01" db="EMBL/GenBank/DDBJ databases">
        <title>Complete genome of Cladobotryum mycophilum ATHUM6906.</title>
        <authorList>
            <person name="Christinaki A.C."/>
            <person name="Myridakis A.I."/>
            <person name="Kouvelis V.N."/>
        </authorList>
    </citation>
    <scope>NUCLEOTIDE SEQUENCE [LARGE SCALE GENOMIC DNA]</scope>
    <source>
        <strain evidence="1 2">ATHUM6906</strain>
    </source>
</reference>
<proteinExistence type="predicted"/>
<organism evidence="1 2">
    <name type="scientific">Cladobotryum mycophilum</name>
    <dbReference type="NCBI Taxonomy" id="491253"/>
    <lineage>
        <taxon>Eukaryota</taxon>
        <taxon>Fungi</taxon>
        <taxon>Dikarya</taxon>
        <taxon>Ascomycota</taxon>
        <taxon>Pezizomycotina</taxon>
        <taxon>Sordariomycetes</taxon>
        <taxon>Hypocreomycetidae</taxon>
        <taxon>Hypocreales</taxon>
        <taxon>Hypocreaceae</taxon>
        <taxon>Cladobotryum</taxon>
    </lineage>
</organism>
<accession>A0ABR0T234</accession>
<comment type="caution">
    <text evidence="1">The sequence shown here is derived from an EMBL/GenBank/DDBJ whole genome shotgun (WGS) entry which is preliminary data.</text>
</comment>
<keyword evidence="2" id="KW-1185">Reference proteome</keyword>
<evidence type="ECO:0000313" key="2">
    <source>
        <dbReference type="Proteomes" id="UP001338125"/>
    </source>
</evidence>
<sequence>MALMAYHIAPPMPAVIVLSGPVLSLRLSTGQIRLGLHAWRRLKTGSLWAKHTRELGNDDDQ</sequence>
<name>A0ABR0T234_9HYPO</name>
<gene>
    <name evidence="1" type="ORF">PT974_00877</name>
</gene>